<sequence length="74" mass="8312">MNFVFPYHAEGRVELLLPGLDVSLKSYWQYAVRSCRLADLQLLDCAVDIFLLEYATLDWQIASGLSGDLAEACL</sequence>
<dbReference type="Proteomes" id="UP000828390">
    <property type="component" value="Unassembled WGS sequence"/>
</dbReference>
<keyword evidence="2" id="KW-1185">Reference proteome</keyword>
<reference evidence="1" key="2">
    <citation type="submission" date="2020-11" db="EMBL/GenBank/DDBJ databases">
        <authorList>
            <person name="McCartney M.A."/>
            <person name="Auch B."/>
            <person name="Kono T."/>
            <person name="Mallez S."/>
            <person name="Becker A."/>
            <person name="Gohl D.M."/>
            <person name="Silverstein K.A.T."/>
            <person name="Koren S."/>
            <person name="Bechman K.B."/>
            <person name="Herman A."/>
            <person name="Abrahante J.E."/>
            <person name="Garbe J."/>
        </authorList>
    </citation>
    <scope>NUCLEOTIDE SEQUENCE</scope>
    <source>
        <strain evidence="1">Duluth1</strain>
        <tissue evidence="1">Whole animal</tissue>
    </source>
</reference>
<comment type="caution">
    <text evidence="1">The sequence shown here is derived from an EMBL/GenBank/DDBJ whole genome shotgun (WGS) entry which is preliminary data.</text>
</comment>
<proteinExistence type="predicted"/>
<name>A0A9D4IEM6_DREPO</name>
<dbReference type="AlphaFoldDB" id="A0A9D4IEM6"/>
<evidence type="ECO:0000313" key="2">
    <source>
        <dbReference type="Proteomes" id="UP000828390"/>
    </source>
</evidence>
<reference evidence="1" key="1">
    <citation type="journal article" date="2019" name="bioRxiv">
        <title>The Genome of the Zebra Mussel, Dreissena polymorpha: A Resource for Invasive Species Research.</title>
        <authorList>
            <person name="McCartney M.A."/>
            <person name="Auch B."/>
            <person name="Kono T."/>
            <person name="Mallez S."/>
            <person name="Zhang Y."/>
            <person name="Obille A."/>
            <person name="Becker A."/>
            <person name="Abrahante J.E."/>
            <person name="Garbe J."/>
            <person name="Badalamenti J.P."/>
            <person name="Herman A."/>
            <person name="Mangelson H."/>
            <person name="Liachko I."/>
            <person name="Sullivan S."/>
            <person name="Sone E.D."/>
            <person name="Koren S."/>
            <person name="Silverstein K.A.T."/>
            <person name="Beckman K.B."/>
            <person name="Gohl D.M."/>
        </authorList>
    </citation>
    <scope>NUCLEOTIDE SEQUENCE</scope>
    <source>
        <strain evidence="1">Duluth1</strain>
        <tissue evidence="1">Whole animal</tissue>
    </source>
</reference>
<accession>A0A9D4IEM6</accession>
<protein>
    <submittedName>
        <fullName evidence="1">Uncharacterized protein</fullName>
    </submittedName>
</protein>
<organism evidence="1 2">
    <name type="scientific">Dreissena polymorpha</name>
    <name type="common">Zebra mussel</name>
    <name type="synonym">Mytilus polymorpha</name>
    <dbReference type="NCBI Taxonomy" id="45954"/>
    <lineage>
        <taxon>Eukaryota</taxon>
        <taxon>Metazoa</taxon>
        <taxon>Spiralia</taxon>
        <taxon>Lophotrochozoa</taxon>
        <taxon>Mollusca</taxon>
        <taxon>Bivalvia</taxon>
        <taxon>Autobranchia</taxon>
        <taxon>Heteroconchia</taxon>
        <taxon>Euheterodonta</taxon>
        <taxon>Imparidentia</taxon>
        <taxon>Neoheterodontei</taxon>
        <taxon>Myida</taxon>
        <taxon>Dreissenoidea</taxon>
        <taxon>Dreissenidae</taxon>
        <taxon>Dreissena</taxon>
    </lineage>
</organism>
<dbReference type="EMBL" id="JAIWYP010000009">
    <property type="protein sequence ID" value="KAH3770659.1"/>
    <property type="molecule type" value="Genomic_DNA"/>
</dbReference>
<gene>
    <name evidence="1" type="ORF">DPMN_171951</name>
</gene>
<evidence type="ECO:0000313" key="1">
    <source>
        <dbReference type="EMBL" id="KAH3770659.1"/>
    </source>
</evidence>